<accession>A0A9Q0SDK9</accession>
<reference evidence="1" key="1">
    <citation type="submission" date="2022-11" db="EMBL/GenBank/DDBJ databases">
        <authorList>
            <person name="Hyden B.L."/>
            <person name="Feng K."/>
            <person name="Yates T."/>
            <person name="Jawdy S."/>
            <person name="Smart L.B."/>
            <person name="Muchero W."/>
        </authorList>
    </citation>
    <scope>NUCLEOTIDE SEQUENCE</scope>
    <source>
        <tissue evidence="1">Shoot tip</tissue>
    </source>
</reference>
<dbReference type="AlphaFoldDB" id="A0A9Q0SDK9"/>
<dbReference type="EMBL" id="JAPFFK010000507">
    <property type="protein sequence ID" value="KAJ6673065.1"/>
    <property type="molecule type" value="Genomic_DNA"/>
</dbReference>
<name>A0A9Q0SDK9_SALPP</name>
<comment type="caution">
    <text evidence="1">The sequence shown here is derived from an EMBL/GenBank/DDBJ whole genome shotgun (WGS) entry which is preliminary data.</text>
</comment>
<proteinExistence type="predicted"/>
<sequence length="59" mass="7396">MITQFIIKDLFFFFCEPRNISLYHFQICFEKLVGYLEYFFSFFSIVLTYREKPRNLPFF</sequence>
<protein>
    <submittedName>
        <fullName evidence="1">Uncharacterized protein</fullName>
    </submittedName>
</protein>
<reference evidence="1" key="2">
    <citation type="journal article" date="2023" name="Int. J. Mol. Sci.">
        <title>De Novo Assembly and Annotation of 11 Diverse Shrub Willow (Salix) Genomes Reveals Novel Gene Organization in Sex-Linked Regions.</title>
        <authorList>
            <person name="Hyden B."/>
            <person name="Feng K."/>
            <person name="Yates T.B."/>
            <person name="Jawdy S."/>
            <person name="Cereghino C."/>
            <person name="Smart L.B."/>
            <person name="Muchero W."/>
        </authorList>
    </citation>
    <scope>NUCLEOTIDE SEQUENCE</scope>
    <source>
        <tissue evidence="1">Shoot tip</tissue>
    </source>
</reference>
<gene>
    <name evidence="1" type="ORF">OIU79_024612</name>
</gene>
<organism evidence="1 2">
    <name type="scientific">Salix purpurea</name>
    <name type="common">Purple osier willow</name>
    <dbReference type="NCBI Taxonomy" id="77065"/>
    <lineage>
        <taxon>Eukaryota</taxon>
        <taxon>Viridiplantae</taxon>
        <taxon>Streptophyta</taxon>
        <taxon>Embryophyta</taxon>
        <taxon>Tracheophyta</taxon>
        <taxon>Spermatophyta</taxon>
        <taxon>Magnoliopsida</taxon>
        <taxon>eudicotyledons</taxon>
        <taxon>Gunneridae</taxon>
        <taxon>Pentapetalae</taxon>
        <taxon>rosids</taxon>
        <taxon>fabids</taxon>
        <taxon>Malpighiales</taxon>
        <taxon>Salicaceae</taxon>
        <taxon>Saliceae</taxon>
        <taxon>Salix</taxon>
    </lineage>
</organism>
<evidence type="ECO:0000313" key="1">
    <source>
        <dbReference type="EMBL" id="KAJ6673065.1"/>
    </source>
</evidence>
<evidence type="ECO:0000313" key="2">
    <source>
        <dbReference type="Proteomes" id="UP001151532"/>
    </source>
</evidence>
<dbReference type="Proteomes" id="UP001151532">
    <property type="component" value="Unassembled WGS sequence"/>
</dbReference>
<keyword evidence="2" id="KW-1185">Reference proteome</keyword>